<dbReference type="InterPro" id="IPR032675">
    <property type="entry name" value="LRR_dom_sf"/>
</dbReference>
<feature type="region of interest" description="Disordered" evidence="3">
    <location>
        <begin position="81"/>
        <end position="132"/>
    </location>
</feature>
<protein>
    <submittedName>
        <fullName evidence="5">Aste57867_12734 protein</fullName>
    </submittedName>
</protein>
<accession>A0A485KWE8</accession>
<dbReference type="EMBL" id="VJMH01005388">
    <property type="protein sequence ID" value="KAF0696541.1"/>
    <property type="molecule type" value="Genomic_DNA"/>
</dbReference>
<evidence type="ECO:0000256" key="1">
    <source>
        <dbReference type="ARBA" id="ARBA00022614"/>
    </source>
</evidence>
<dbReference type="PANTHER" id="PTHR46652">
    <property type="entry name" value="LEUCINE-RICH REPEAT AND IQ DOMAIN-CONTAINING PROTEIN 1-RELATED"/>
    <property type="match status" value="1"/>
</dbReference>
<dbReference type="InterPro" id="IPR003591">
    <property type="entry name" value="Leu-rich_rpt_typical-subtyp"/>
</dbReference>
<dbReference type="Pfam" id="PF14580">
    <property type="entry name" value="LRR_9"/>
    <property type="match status" value="1"/>
</dbReference>
<keyword evidence="1" id="KW-0433">Leucine-rich repeat</keyword>
<keyword evidence="2" id="KW-0677">Repeat</keyword>
<evidence type="ECO:0000256" key="2">
    <source>
        <dbReference type="ARBA" id="ARBA00022737"/>
    </source>
</evidence>
<evidence type="ECO:0000313" key="6">
    <source>
        <dbReference type="Proteomes" id="UP000332933"/>
    </source>
</evidence>
<evidence type="ECO:0000256" key="3">
    <source>
        <dbReference type="SAM" id="MobiDB-lite"/>
    </source>
</evidence>
<reference evidence="5 6" key="1">
    <citation type="submission" date="2019-03" db="EMBL/GenBank/DDBJ databases">
        <authorList>
            <person name="Gaulin E."/>
            <person name="Dumas B."/>
        </authorList>
    </citation>
    <scope>NUCLEOTIDE SEQUENCE [LARGE SCALE GENOMIC DNA]</scope>
    <source>
        <strain evidence="5">CBS 568.67</strain>
    </source>
</reference>
<dbReference type="OrthoDB" id="1939344at2759"/>
<evidence type="ECO:0000313" key="5">
    <source>
        <dbReference type="EMBL" id="VFT89584.1"/>
    </source>
</evidence>
<dbReference type="PANTHER" id="PTHR46652:SF3">
    <property type="entry name" value="LEUCINE-RICH REPEAT-CONTAINING PROTEIN 9"/>
    <property type="match status" value="1"/>
</dbReference>
<dbReference type="AlphaFoldDB" id="A0A485KWE8"/>
<dbReference type="SMART" id="SM00369">
    <property type="entry name" value="LRR_TYP"/>
    <property type="match status" value="7"/>
</dbReference>
<feature type="compositionally biased region" description="Polar residues" evidence="3">
    <location>
        <begin position="39"/>
        <end position="55"/>
    </location>
</feature>
<dbReference type="Pfam" id="PF12799">
    <property type="entry name" value="LRR_4"/>
    <property type="match status" value="1"/>
</dbReference>
<evidence type="ECO:0000313" key="4">
    <source>
        <dbReference type="EMBL" id="KAF0696541.1"/>
    </source>
</evidence>
<dbReference type="Gene3D" id="3.80.10.10">
    <property type="entry name" value="Ribonuclease Inhibitor"/>
    <property type="match status" value="3"/>
</dbReference>
<reference evidence="4" key="2">
    <citation type="submission" date="2019-06" db="EMBL/GenBank/DDBJ databases">
        <title>Genomics analysis of Aphanomyces spp. identifies a new class of oomycete effector associated with host adaptation.</title>
        <authorList>
            <person name="Gaulin E."/>
        </authorList>
    </citation>
    <scope>NUCLEOTIDE SEQUENCE</scope>
    <source>
        <strain evidence="4">CBS 578.67</strain>
    </source>
</reference>
<feature type="compositionally biased region" description="Polar residues" evidence="3">
    <location>
        <begin position="171"/>
        <end position="190"/>
    </location>
</feature>
<dbReference type="SMART" id="SM00365">
    <property type="entry name" value="LRR_SD22"/>
    <property type="match status" value="6"/>
</dbReference>
<dbReference type="PROSITE" id="PS51450">
    <property type="entry name" value="LRR"/>
    <property type="match status" value="5"/>
</dbReference>
<dbReference type="SUPFAM" id="SSF52058">
    <property type="entry name" value="L domain-like"/>
    <property type="match status" value="1"/>
</dbReference>
<dbReference type="Proteomes" id="UP000332933">
    <property type="component" value="Unassembled WGS sequence"/>
</dbReference>
<feature type="compositionally biased region" description="Polar residues" evidence="3">
    <location>
        <begin position="104"/>
        <end position="113"/>
    </location>
</feature>
<dbReference type="InterPro" id="IPR050836">
    <property type="entry name" value="SDS22/Internalin_LRR"/>
</dbReference>
<organism evidence="5 6">
    <name type="scientific">Aphanomyces stellatus</name>
    <dbReference type="NCBI Taxonomy" id="120398"/>
    <lineage>
        <taxon>Eukaryota</taxon>
        <taxon>Sar</taxon>
        <taxon>Stramenopiles</taxon>
        <taxon>Oomycota</taxon>
        <taxon>Saprolegniomycetes</taxon>
        <taxon>Saprolegniales</taxon>
        <taxon>Verrucalvaceae</taxon>
        <taxon>Aphanomyces</taxon>
    </lineage>
</organism>
<dbReference type="InterPro" id="IPR025875">
    <property type="entry name" value="Leu-rich_rpt_4"/>
</dbReference>
<name>A0A485KWE8_9STRA</name>
<feature type="region of interest" description="Disordered" evidence="3">
    <location>
        <begin position="542"/>
        <end position="564"/>
    </location>
</feature>
<dbReference type="InterPro" id="IPR001611">
    <property type="entry name" value="Leu-rich_rpt"/>
</dbReference>
<feature type="region of interest" description="Disordered" evidence="3">
    <location>
        <begin position="214"/>
        <end position="235"/>
    </location>
</feature>
<feature type="compositionally biased region" description="Polar residues" evidence="3">
    <location>
        <begin position="120"/>
        <end position="131"/>
    </location>
</feature>
<gene>
    <name evidence="5" type="primary">Aste57867_12734</name>
    <name evidence="4" type="ORF">As57867_012686</name>
    <name evidence="5" type="ORF">ASTE57867_12734</name>
</gene>
<proteinExistence type="predicted"/>
<dbReference type="EMBL" id="CAADRA010005409">
    <property type="protein sequence ID" value="VFT89584.1"/>
    <property type="molecule type" value="Genomic_DNA"/>
</dbReference>
<sequence length="841" mass="93994">MQPTPNAPNIAQSVASLNVPNAKAIGLFNKISGGRKPGTSLSSGTLNKPLTTPNGSAAISRLNERTVLAENHFPDFFQTVQQHSKPQKKKHAAATSRNLPIKWSGNNEPQSATAAPHTGRASSTSRKQTATIVDKSKVAMKLDTWKDVKNLSSDQPKLMNLKTVVPERPSTAGQSSGQAAPSQLLSSNNRDGGGVPPDAKLTGIKGYVRASHDKVTVHTPPPTDVTSLKPPMPHQRHSMFDIRPTTAPKPQPTVTQAQQLMAVDAKPARFFAANKVDKDQPPPTVEKDNLDVCFGETPDIPGVPVVYRSEKAKLANPERLNLDRRTLKVVPLLEGEHMLRLLNLQNNTITCIDNLHGLPNLIFLDLYNNKIEKIDNLHVVPNLRVLMLGKNKLKEIENLDCLPKLDVLDLHSNEIEQIDRLDKLVELRVLNLAGNRITVLENIGNLTLLTELNLRRNAIDVISSTLGRLPTLQRLFISNNKLPTKESLQPLFQLVALTELRLDGNKFNEVESPEYRALMIQNFVSLRNLDLKAVTEDERREAFSLSQKASEKRREQQREENQEAQRVRAITAVRKKWEEKFDLDVAASHKLDDPWGANPVEKHLSMKRLLAATAHPSQIQIGFSEVEVSDESRTLFVYGDALEALESTKIHNIVTTIVFKYIPFDVVAKAVTQSSVPNLQNFVALKHVHFAYNQLTTLDQLQWLGGLGTRADELTISHNPVCHMRLLKPYVSHMLKNVQVLNGQPLSLESGLMGEHFFDLGAVAAEKEKTRRPSTLVRQNTMGDRNTNALIHKYLAEATRVDAQLKYMNDKWHAMVYDIIKETLEEVEDMDKYMSKCLERL</sequence>
<feature type="region of interest" description="Disordered" evidence="3">
    <location>
        <begin position="167"/>
        <end position="201"/>
    </location>
</feature>
<keyword evidence="6" id="KW-1185">Reference proteome</keyword>
<feature type="compositionally biased region" description="Basic and acidic residues" evidence="3">
    <location>
        <begin position="549"/>
        <end position="564"/>
    </location>
</feature>
<feature type="region of interest" description="Disordered" evidence="3">
    <location>
        <begin position="33"/>
        <end position="55"/>
    </location>
</feature>